<dbReference type="OrthoDB" id="6057827at2"/>
<dbReference type="STRING" id="1185876.BN8_01413"/>
<dbReference type="Proteomes" id="UP000009309">
    <property type="component" value="Unassembled WGS sequence"/>
</dbReference>
<dbReference type="eggNOG" id="COG4319">
    <property type="taxonomic scope" value="Bacteria"/>
</dbReference>
<dbReference type="InterPro" id="IPR032710">
    <property type="entry name" value="NTF2-like_dom_sf"/>
</dbReference>
<gene>
    <name evidence="1" type="ORF">BN8_01413</name>
</gene>
<dbReference type="EMBL" id="CAIT01000005">
    <property type="protein sequence ID" value="CCH52411.1"/>
    <property type="molecule type" value="Genomic_DNA"/>
</dbReference>
<proteinExistence type="predicted"/>
<comment type="caution">
    <text evidence="1">The sequence shown here is derived from an EMBL/GenBank/DDBJ whole genome shotgun (WGS) entry which is preliminary data.</text>
</comment>
<organism evidence="1 2">
    <name type="scientific">Fibrisoma limi BUZ 3</name>
    <dbReference type="NCBI Taxonomy" id="1185876"/>
    <lineage>
        <taxon>Bacteria</taxon>
        <taxon>Pseudomonadati</taxon>
        <taxon>Bacteroidota</taxon>
        <taxon>Cytophagia</taxon>
        <taxon>Cytophagales</taxon>
        <taxon>Spirosomataceae</taxon>
        <taxon>Fibrisoma</taxon>
    </lineage>
</organism>
<dbReference type="SUPFAM" id="SSF54427">
    <property type="entry name" value="NTF2-like"/>
    <property type="match status" value="2"/>
</dbReference>
<evidence type="ECO:0000313" key="2">
    <source>
        <dbReference type="Proteomes" id="UP000009309"/>
    </source>
</evidence>
<evidence type="ECO:0000313" key="1">
    <source>
        <dbReference type="EMBL" id="CCH52411.1"/>
    </source>
</evidence>
<dbReference type="AlphaFoldDB" id="I2GET6"/>
<dbReference type="Gene3D" id="3.10.450.50">
    <property type="match status" value="2"/>
</dbReference>
<accession>I2GET6</accession>
<dbReference type="RefSeq" id="WP_009280995.1">
    <property type="nucleotide sequence ID" value="NZ_CAIT01000005.1"/>
</dbReference>
<reference evidence="1 2" key="1">
    <citation type="journal article" date="2012" name="J. Bacteriol.">
        <title>Genome Sequence of the Filamentous Bacterium Fibrisoma limi BUZ 3T.</title>
        <authorList>
            <person name="Filippini M."/>
            <person name="Qi W."/>
            <person name="Jaenicke S."/>
            <person name="Goesmann A."/>
            <person name="Smits T.H."/>
            <person name="Bagheri H.C."/>
        </authorList>
    </citation>
    <scope>NUCLEOTIDE SEQUENCE [LARGE SCALE GENOMIC DNA]</scope>
    <source>
        <strain evidence="2">BUZ 3T</strain>
    </source>
</reference>
<name>I2GET6_9BACT</name>
<keyword evidence="2" id="KW-1185">Reference proteome</keyword>
<protein>
    <submittedName>
        <fullName evidence="1">Uncharacterized protein</fullName>
    </submittedName>
</protein>
<sequence>MFRNPFQWLLIATFTGLTLYGVAQPVTKADGQTLARLNQFRTAYTNSLLAGTCTFIQDYYADSVRLMPEYQKTVKSKFNARLYYQSFLARFRVLAYSRQDVEVFDLGTRVVEVSLFTMNLVHKSSGQQHELQGKYLTIWSQSATGQLLLLTEAWNYNHPVPWRDELLFAEVPVINVALDAHVPVSTPLHFELAALNLFQEAIISQHDERLWAQFYTDDARFLYSHNRPYSGRLEIDAFLKEHVKQLPVFEKLAIRNDQIDDSGRFVIEYASHIAVVKNGDWSGVGTGKDIRIWRREPGGALKIFRHMAMYD</sequence>